<protein>
    <submittedName>
        <fullName evidence="8">Drug resistance transporter, EmrB/QacA subfamily</fullName>
    </submittedName>
</protein>
<dbReference type="RefSeq" id="WP_093534316.1">
    <property type="nucleotide sequence ID" value="NZ_FOXU01000001.1"/>
</dbReference>
<dbReference type="InterPro" id="IPR020846">
    <property type="entry name" value="MFS_dom"/>
</dbReference>
<gene>
    <name evidence="8" type="ORF">SAMN05421670_0756</name>
</gene>
<reference evidence="9" key="1">
    <citation type="submission" date="2016-10" db="EMBL/GenBank/DDBJ databases">
        <authorList>
            <person name="Varghese N."/>
            <person name="Submissions S."/>
        </authorList>
    </citation>
    <scope>NUCLEOTIDE SEQUENCE [LARGE SCALE GENOMIC DNA]</scope>
    <source>
        <strain evidence="9">DSM 11706</strain>
    </source>
</reference>
<name>A0A1I5VCF6_9BACI</name>
<dbReference type="SUPFAM" id="SSF103473">
    <property type="entry name" value="MFS general substrate transporter"/>
    <property type="match status" value="1"/>
</dbReference>
<dbReference type="PANTHER" id="PTHR23501:SF190">
    <property type="entry name" value="MAJOR FACILITATOR SUPERFAMILY MFS_1"/>
    <property type="match status" value="1"/>
</dbReference>
<feature type="transmembrane region" description="Helical" evidence="6">
    <location>
        <begin position="506"/>
        <end position="528"/>
    </location>
</feature>
<evidence type="ECO:0000313" key="8">
    <source>
        <dbReference type="EMBL" id="SFQ05238.1"/>
    </source>
</evidence>
<dbReference type="AlphaFoldDB" id="A0A1I5VCF6"/>
<dbReference type="PROSITE" id="PS50850">
    <property type="entry name" value="MFS"/>
    <property type="match status" value="1"/>
</dbReference>
<sequence length="537" mass="56918">MTEKQNASQTWAICLFSIGVFMAALDNGIISAALTTINRSFDVDANWGAWGVTLYTLGLAISVPIIGKLSDRYGRKKLFIIEIAIFGIGSLLVALSPNFSFYLIARFIQAMGGGGIFIIGSSHILSTLPVEKQGKALGMLGGMNGIAAVLGPNIGSVLLDVTGSWHVLFLVNVPIAIVLVILGFIKLDETKDVQPGKLDLFGTILLSLAILGIMYGLTNLEGVHLLKSLLQPNVYGYIIAGIVLLIGLLVHENRLEKRGGDPILPFHLLRQPPYLLTLMIGAFSGALLAGMIFIPAFSEQVLGIASENAGYWMTPLALAAGLGAGLGGVFTDKRGPIFAVILSSVISAIGFLLFPLWIEVKWQFIISSIIAGFGMGIILGAPLNMLATEKLQANKGTALATLSLTRTLGMTLAPTIYAGFIARGYNEIPALFKTDFPEILQGNLAKANLSQEGAAELQQLTAQMSSGASANTDMTQLLNQVQDPTLKEVLSTSVQQLTTLAAQNGYGGLFTSAVVIATCILIVTLFLAPLRKKSLQG</sequence>
<evidence type="ECO:0000313" key="9">
    <source>
        <dbReference type="Proteomes" id="UP000198734"/>
    </source>
</evidence>
<feature type="domain" description="Major facilitator superfamily (MFS) profile" evidence="7">
    <location>
        <begin position="12"/>
        <end position="532"/>
    </location>
</feature>
<feature type="transmembrane region" description="Helical" evidence="6">
    <location>
        <begin position="12"/>
        <end position="35"/>
    </location>
</feature>
<keyword evidence="2" id="KW-0813">Transport</keyword>
<dbReference type="Pfam" id="PF07690">
    <property type="entry name" value="MFS_1"/>
    <property type="match status" value="1"/>
</dbReference>
<organism evidence="8 9">
    <name type="scientific">Psychrobacillus psychrotolerans</name>
    <dbReference type="NCBI Taxonomy" id="126156"/>
    <lineage>
        <taxon>Bacteria</taxon>
        <taxon>Bacillati</taxon>
        <taxon>Bacillota</taxon>
        <taxon>Bacilli</taxon>
        <taxon>Bacillales</taxon>
        <taxon>Bacillaceae</taxon>
        <taxon>Psychrobacillus</taxon>
    </lineage>
</organism>
<feature type="transmembrane region" description="Helical" evidence="6">
    <location>
        <begin position="137"/>
        <end position="159"/>
    </location>
</feature>
<comment type="subcellular location">
    <subcellularLocation>
        <location evidence="1">Cell membrane</location>
        <topology evidence="1">Multi-pass membrane protein</topology>
    </subcellularLocation>
</comment>
<feature type="transmembrane region" description="Helical" evidence="6">
    <location>
        <begin position="101"/>
        <end position="125"/>
    </location>
</feature>
<dbReference type="InterPro" id="IPR011701">
    <property type="entry name" value="MFS"/>
</dbReference>
<feature type="transmembrane region" description="Helical" evidence="6">
    <location>
        <begin position="399"/>
        <end position="422"/>
    </location>
</feature>
<dbReference type="PRINTS" id="PR01036">
    <property type="entry name" value="TCRTETB"/>
</dbReference>
<dbReference type="PANTHER" id="PTHR23501">
    <property type="entry name" value="MAJOR FACILITATOR SUPERFAMILY"/>
    <property type="match status" value="1"/>
</dbReference>
<dbReference type="OrthoDB" id="9807274at2"/>
<dbReference type="GO" id="GO:0022857">
    <property type="term" value="F:transmembrane transporter activity"/>
    <property type="evidence" value="ECO:0007669"/>
    <property type="project" value="InterPro"/>
</dbReference>
<dbReference type="Proteomes" id="UP000198734">
    <property type="component" value="Unassembled WGS sequence"/>
</dbReference>
<feature type="transmembrane region" description="Helical" evidence="6">
    <location>
        <begin position="337"/>
        <end position="358"/>
    </location>
</feature>
<feature type="transmembrane region" description="Helical" evidence="6">
    <location>
        <begin position="274"/>
        <end position="297"/>
    </location>
</feature>
<proteinExistence type="predicted"/>
<evidence type="ECO:0000256" key="5">
    <source>
        <dbReference type="ARBA" id="ARBA00023136"/>
    </source>
</evidence>
<evidence type="ECO:0000256" key="4">
    <source>
        <dbReference type="ARBA" id="ARBA00022989"/>
    </source>
</evidence>
<evidence type="ECO:0000256" key="3">
    <source>
        <dbReference type="ARBA" id="ARBA00022692"/>
    </source>
</evidence>
<evidence type="ECO:0000256" key="2">
    <source>
        <dbReference type="ARBA" id="ARBA00022448"/>
    </source>
</evidence>
<feature type="transmembrane region" description="Helical" evidence="6">
    <location>
        <begin position="235"/>
        <end position="253"/>
    </location>
</feature>
<dbReference type="GO" id="GO:0005886">
    <property type="term" value="C:plasma membrane"/>
    <property type="evidence" value="ECO:0007669"/>
    <property type="project" value="UniProtKB-SubCell"/>
</dbReference>
<evidence type="ECO:0000259" key="7">
    <source>
        <dbReference type="PROSITE" id="PS50850"/>
    </source>
</evidence>
<evidence type="ECO:0000256" key="6">
    <source>
        <dbReference type="SAM" id="Phobius"/>
    </source>
</evidence>
<dbReference type="Gene3D" id="1.20.1250.20">
    <property type="entry name" value="MFS general substrate transporter like domains"/>
    <property type="match status" value="1"/>
</dbReference>
<keyword evidence="3 6" id="KW-0812">Transmembrane</keyword>
<feature type="transmembrane region" description="Helical" evidence="6">
    <location>
        <begin position="197"/>
        <end position="215"/>
    </location>
</feature>
<dbReference type="InterPro" id="IPR036259">
    <property type="entry name" value="MFS_trans_sf"/>
</dbReference>
<dbReference type="Gene3D" id="1.20.1720.10">
    <property type="entry name" value="Multidrug resistance protein D"/>
    <property type="match status" value="1"/>
</dbReference>
<keyword evidence="9" id="KW-1185">Reference proteome</keyword>
<keyword evidence="5 6" id="KW-0472">Membrane</keyword>
<feature type="transmembrane region" description="Helical" evidence="6">
    <location>
        <begin position="165"/>
        <end position="185"/>
    </location>
</feature>
<feature type="transmembrane region" description="Helical" evidence="6">
    <location>
        <begin position="78"/>
        <end position="95"/>
    </location>
</feature>
<dbReference type="CDD" id="cd17321">
    <property type="entry name" value="MFS_MMR_MDR_like"/>
    <property type="match status" value="1"/>
</dbReference>
<evidence type="ECO:0000256" key="1">
    <source>
        <dbReference type="ARBA" id="ARBA00004651"/>
    </source>
</evidence>
<feature type="transmembrane region" description="Helical" evidence="6">
    <location>
        <begin position="309"/>
        <end position="330"/>
    </location>
</feature>
<keyword evidence="4 6" id="KW-1133">Transmembrane helix</keyword>
<dbReference type="EMBL" id="FOXU01000001">
    <property type="protein sequence ID" value="SFQ05238.1"/>
    <property type="molecule type" value="Genomic_DNA"/>
</dbReference>
<feature type="transmembrane region" description="Helical" evidence="6">
    <location>
        <begin position="364"/>
        <end position="387"/>
    </location>
</feature>
<accession>A0A1I5VCF6</accession>
<feature type="transmembrane region" description="Helical" evidence="6">
    <location>
        <begin position="47"/>
        <end position="66"/>
    </location>
</feature>